<keyword evidence="3" id="KW-1185">Reference proteome</keyword>
<evidence type="ECO:0000256" key="1">
    <source>
        <dbReference type="SAM" id="MobiDB-lite"/>
    </source>
</evidence>
<accession>A0A4Q9Q8M8</accession>
<evidence type="ECO:0000313" key="3">
    <source>
        <dbReference type="Proteomes" id="UP000292082"/>
    </source>
</evidence>
<organism evidence="2 3">
    <name type="scientific">Dichomitus squalens</name>
    <dbReference type="NCBI Taxonomy" id="114155"/>
    <lineage>
        <taxon>Eukaryota</taxon>
        <taxon>Fungi</taxon>
        <taxon>Dikarya</taxon>
        <taxon>Basidiomycota</taxon>
        <taxon>Agaricomycotina</taxon>
        <taxon>Agaricomycetes</taxon>
        <taxon>Polyporales</taxon>
        <taxon>Polyporaceae</taxon>
        <taxon>Dichomitus</taxon>
    </lineage>
</organism>
<reference evidence="2 3" key="1">
    <citation type="submission" date="2019-01" db="EMBL/GenBank/DDBJ databases">
        <title>Draft genome sequences of three monokaryotic isolates of the white-rot basidiomycete fungus Dichomitus squalens.</title>
        <authorList>
            <consortium name="DOE Joint Genome Institute"/>
            <person name="Lopez S.C."/>
            <person name="Andreopoulos B."/>
            <person name="Pangilinan J."/>
            <person name="Lipzen A."/>
            <person name="Riley R."/>
            <person name="Ahrendt S."/>
            <person name="Ng V."/>
            <person name="Barry K."/>
            <person name="Daum C."/>
            <person name="Grigoriev I.V."/>
            <person name="Hilden K.S."/>
            <person name="Makela M.R."/>
            <person name="de Vries R.P."/>
        </authorList>
    </citation>
    <scope>NUCLEOTIDE SEQUENCE [LARGE SCALE GENOMIC DNA]</scope>
    <source>
        <strain evidence="2 3">CBS 464.89</strain>
    </source>
</reference>
<name>A0A4Q9Q8M8_9APHY</name>
<gene>
    <name evidence="2" type="ORF">BD310DRAFT_575798</name>
</gene>
<feature type="compositionally biased region" description="Basic residues" evidence="1">
    <location>
        <begin position="126"/>
        <end position="138"/>
    </location>
</feature>
<feature type="compositionally biased region" description="Pro residues" evidence="1">
    <location>
        <begin position="104"/>
        <end position="113"/>
    </location>
</feature>
<evidence type="ECO:0000313" key="2">
    <source>
        <dbReference type="EMBL" id="TBU63381.1"/>
    </source>
</evidence>
<sequence length="138" mass="15091">MRRPKEAARAVPRGWWGRDCVTFGGVLTLRWLAIGGAHSHSHLRSHSQPTAITGTAASDTAPALLLLSPEPIPVALILRPTRIFPPLRCEGDVGCPPEPHRPSIQPPPDPLPTRKPSSRHVLCPRPRPRPRPRPAHVS</sequence>
<protein>
    <submittedName>
        <fullName evidence="2">Uncharacterized protein</fullName>
    </submittedName>
</protein>
<dbReference type="Proteomes" id="UP000292082">
    <property type="component" value="Unassembled WGS sequence"/>
</dbReference>
<proteinExistence type="predicted"/>
<dbReference type="AlphaFoldDB" id="A0A4Q9Q8M8"/>
<dbReference type="EMBL" id="ML145089">
    <property type="protein sequence ID" value="TBU63381.1"/>
    <property type="molecule type" value="Genomic_DNA"/>
</dbReference>
<feature type="region of interest" description="Disordered" evidence="1">
    <location>
        <begin position="89"/>
        <end position="138"/>
    </location>
</feature>